<evidence type="ECO:0000256" key="3">
    <source>
        <dbReference type="ARBA" id="ARBA00022643"/>
    </source>
</evidence>
<dbReference type="PANTHER" id="PTHR43425">
    <property type="entry name" value="OXYGEN-INSENSITIVE NADPH NITROREDUCTASE"/>
    <property type="match status" value="1"/>
</dbReference>
<protein>
    <recommendedName>
        <fullName evidence="5">Nitroreductase domain-containing protein</fullName>
    </recommendedName>
</protein>
<reference evidence="6" key="1">
    <citation type="journal article" date="2015" name="Nature">
        <title>Complex archaea that bridge the gap between prokaryotes and eukaryotes.</title>
        <authorList>
            <person name="Spang A."/>
            <person name="Saw J.H."/>
            <person name="Jorgensen S.L."/>
            <person name="Zaremba-Niedzwiedzka K."/>
            <person name="Martijn J."/>
            <person name="Lind A.E."/>
            <person name="van Eijk R."/>
            <person name="Schleper C."/>
            <person name="Guy L."/>
            <person name="Ettema T.J."/>
        </authorList>
    </citation>
    <scope>NUCLEOTIDE SEQUENCE</scope>
</reference>
<evidence type="ECO:0000256" key="2">
    <source>
        <dbReference type="ARBA" id="ARBA00022630"/>
    </source>
</evidence>
<dbReference type="PIRSF" id="PIRSF005426">
    <property type="entry name" value="Frp"/>
    <property type="match status" value="1"/>
</dbReference>
<sequence>MNKEDRINEVMRVIDNRCTIRAYKQKVLSQVEVDLIIHSAMRAPTAGNMMFYSILEVKDQNMKDRLVKTCDNQPHIAKAPLVLIFLADMQRWYDYYTLSNVPEMCAEKKIEYRTPDESDLLLACCDALIAAQNAVIAAESIGIGSCYIGDIIENIEIHREMFDLPVWVFPITMLCFGYPKQDPSKRILKKRFPKKFIHFTNTYKRLRKEDFIEMFQDLQNETLVKNAKNLGQHYFLRKTGSDFAQEMSRSVKVAIQDWIKKDY</sequence>
<comment type="similarity">
    <text evidence="1">Belongs to the flavin oxidoreductase frp family.</text>
</comment>
<dbReference type="InterPro" id="IPR029479">
    <property type="entry name" value="Nitroreductase"/>
</dbReference>
<name>A0A0F9BRB8_9ZZZZ</name>
<dbReference type="Gene3D" id="3.40.109.10">
    <property type="entry name" value="NADH Oxidase"/>
    <property type="match status" value="1"/>
</dbReference>
<dbReference type="InterPro" id="IPR016446">
    <property type="entry name" value="Flavin_OxRdtase_Frp"/>
</dbReference>
<dbReference type="EMBL" id="LAZR01036591">
    <property type="protein sequence ID" value="KKL24445.1"/>
    <property type="molecule type" value="Genomic_DNA"/>
</dbReference>
<keyword evidence="2" id="KW-0285">Flavoprotein</keyword>
<comment type="caution">
    <text evidence="6">The sequence shown here is derived from an EMBL/GenBank/DDBJ whole genome shotgun (WGS) entry which is preliminary data.</text>
</comment>
<keyword evidence="4" id="KW-0560">Oxidoreductase</keyword>
<evidence type="ECO:0000313" key="6">
    <source>
        <dbReference type="EMBL" id="KKL24445.1"/>
    </source>
</evidence>
<accession>A0A0F9BRB8</accession>
<dbReference type="GO" id="GO:0016491">
    <property type="term" value="F:oxidoreductase activity"/>
    <property type="evidence" value="ECO:0007669"/>
    <property type="project" value="UniProtKB-KW"/>
</dbReference>
<proteinExistence type="inferred from homology"/>
<dbReference type="SUPFAM" id="SSF55469">
    <property type="entry name" value="FMN-dependent nitroreductase-like"/>
    <property type="match status" value="1"/>
</dbReference>
<evidence type="ECO:0000256" key="4">
    <source>
        <dbReference type="ARBA" id="ARBA00023002"/>
    </source>
</evidence>
<dbReference type="InterPro" id="IPR000415">
    <property type="entry name" value="Nitroreductase-like"/>
</dbReference>
<organism evidence="6">
    <name type="scientific">marine sediment metagenome</name>
    <dbReference type="NCBI Taxonomy" id="412755"/>
    <lineage>
        <taxon>unclassified sequences</taxon>
        <taxon>metagenomes</taxon>
        <taxon>ecological metagenomes</taxon>
    </lineage>
</organism>
<dbReference type="PANTHER" id="PTHR43425:SF2">
    <property type="entry name" value="OXYGEN-INSENSITIVE NADPH NITROREDUCTASE"/>
    <property type="match status" value="1"/>
</dbReference>
<dbReference type="AlphaFoldDB" id="A0A0F9BRB8"/>
<evidence type="ECO:0000256" key="1">
    <source>
        <dbReference type="ARBA" id="ARBA00008366"/>
    </source>
</evidence>
<feature type="domain" description="Nitroreductase" evidence="5">
    <location>
        <begin position="14"/>
        <end position="178"/>
    </location>
</feature>
<gene>
    <name evidence="6" type="ORF">LCGC14_2415260</name>
</gene>
<keyword evidence="3" id="KW-0288">FMN</keyword>
<dbReference type="Pfam" id="PF00881">
    <property type="entry name" value="Nitroreductase"/>
    <property type="match status" value="1"/>
</dbReference>
<evidence type="ECO:0000259" key="5">
    <source>
        <dbReference type="Pfam" id="PF00881"/>
    </source>
</evidence>